<evidence type="ECO:0000256" key="2">
    <source>
        <dbReference type="ARBA" id="ARBA00011738"/>
    </source>
</evidence>
<dbReference type="GO" id="GO:0005758">
    <property type="term" value="C:mitochondrial intermembrane space"/>
    <property type="evidence" value="ECO:0007669"/>
    <property type="project" value="TreeGrafter"/>
</dbReference>
<comment type="subunit">
    <text evidence="2 12">Homodimer.</text>
</comment>
<keyword evidence="6 12" id="KW-0479">Metal-binding</keyword>
<evidence type="ECO:0000256" key="1">
    <source>
        <dbReference type="ARBA" id="ARBA00004904"/>
    </source>
</evidence>
<evidence type="ECO:0000256" key="8">
    <source>
        <dbReference type="ARBA" id="ARBA00023206"/>
    </source>
</evidence>
<dbReference type="InterPro" id="IPR000422">
    <property type="entry name" value="DHBP_synthase_RibB"/>
</dbReference>
<evidence type="ECO:0000256" key="6">
    <source>
        <dbReference type="ARBA" id="ARBA00022723"/>
    </source>
</evidence>
<evidence type="ECO:0000256" key="12">
    <source>
        <dbReference type="RuleBase" id="RU003843"/>
    </source>
</evidence>
<comment type="pathway">
    <text evidence="1 12">Cofactor biosynthesis; riboflavin biosynthesis; 2-hydroxy-3-oxobutyl phosphate from D-ribulose 5-phosphate: step 1/1.</text>
</comment>
<dbReference type="FunFam" id="3.90.870.10:FF:000002">
    <property type="entry name" value="3,4-dihydroxy-2-butanone 4-phosphate synthase"/>
    <property type="match status" value="1"/>
</dbReference>
<evidence type="ECO:0000256" key="4">
    <source>
        <dbReference type="ARBA" id="ARBA00018836"/>
    </source>
</evidence>
<dbReference type="EC" id="4.1.99.12" evidence="3 12"/>
<evidence type="ECO:0000256" key="9">
    <source>
        <dbReference type="ARBA" id="ARBA00023211"/>
    </source>
</evidence>
<dbReference type="GeneID" id="37021824"/>
<keyword evidence="5 12" id="KW-0686">Riboflavin biosynthesis</keyword>
<dbReference type="GO" id="GO:0008686">
    <property type="term" value="F:3,4-dihydroxy-2-butanone-4-phosphate synthase activity"/>
    <property type="evidence" value="ECO:0007669"/>
    <property type="project" value="UniProtKB-EC"/>
</dbReference>
<keyword evidence="9 12" id="KW-0464">Manganese</keyword>
<dbReference type="OrthoDB" id="60371at2759"/>
<keyword evidence="8" id="KW-0318">Glutathionylation</keyword>
<dbReference type="PANTHER" id="PTHR21327:SF18">
    <property type="entry name" value="3,4-DIHYDROXY-2-BUTANONE 4-PHOSPHATE SYNTHASE"/>
    <property type="match status" value="1"/>
</dbReference>
<dbReference type="AlphaFoldDB" id="A0A316VJ89"/>
<comment type="cofactor">
    <cofactor evidence="12">
        <name>Mg(2+)</name>
        <dbReference type="ChEBI" id="CHEBI:18420"/>
    </cofactor>
    <cofactor evidence="12">
        <name>Mn(2+)</name>
        <dbReference type="ChEBI" id="CHEBI:29035"/>
    </cofactor>
    <text evidence="12">Binds 2 divalent metal cations per subunit. Magnesium or manganese.</text>
</comment>
<name>A0A316VJ89_9BASI</name>
<reference evidence="13 14" key="1">
    <citation type="journal article" date="2018" name="Mol. Biol. Evol.">
        <title>Broad Genomic Sampling Reveals a Smut Pathogenic Ancestry of the Fungal Clade Ustilaginomycotina.</title>
        <authorList>
            <person name="Kijpornyongpan T."/>
            <person name="Mondo S.J."/>
            <person name="Barry K."/>
            <person name="Sandor L."/>
            <person name="Lee J."/>
            <person name="Lipzen A."/>
            <person name="Pangilinan J."/>
            <person name="LaButti K."/>
            <person name="Hainaut M."/>
            <person name="Henrissat B."/>
            <person name="Grigoriev I.V."/>
            <person name="Spatafora J.W."/>
            <person name="Aime M.C."/>
        </authorList>
    </citation>
    <scope>NUCLEOTIDE SEQUENCE [LARGE SCALE GENOMIC DNA]</scope>
    <source>
        <strain evidence="13 14">MCA 3882</strain>
    </source>
</reference>
<dbReference type="STRING" id="1280837.A0A316VJ89"/>
<dbReference type="Pfam" id="PF00926">
    <property type="entry name" value="DHBP_synthase"/>
    <property type="match status" value="1"/>
</dbReference>
<organism evidence="13 14">
    <name type="scientific">Meira miltonrushii</name>
    <dbReference type="NCBI Taxonomy" id="1280837"/>
    <lineage>
        <taxon>Eukaryota</taxon>
        <taxon>Fungi</taxon>
        <taxon>Dikarya</taxon>
        <taxon>Basidiomycota</taxon>
        <taxon>Ustilaginomycotina</taxon>
        <taxon>Exobasidiomycetes</taxon>
        <taxon>Exobasidiales</taxon>
        <taxon>Brachybasidiaceae</taxon>
        <taxon>Meira</taxon>
    </lineage>
</organism>
<evidence type="ECO:0000256" key="3">
    <source>
        <dbReference type="ARBA" id="ARBA00012153"/>
    </source>
</evidence>
<comment type="function">
    <text evidence="12">Catalyzes the conversion of D-ribulose 5-phosphate to formate and 3,4-dihydroxy-2-butanone 4-phosphate.</text>
</comment>
<protein>
    <recommendedName>
        <fullName evidence="4 12">3,4-dihydroxy-2-butanone 4-phosphate synthase</fullName>
        <shortName evidence="12">DHBP synthase</shortName>
        <ecNumber evidence="3 12">4.1.99.12</ecNumber>
    </recommendedName>
</protein>
<evidence type="ECO:0000256" key="10">
    <source>
        <dbReference type="ARBA" id="ARBA00023239"/>
    </source>
</evidence>
<accession>A0A316VJ89</accession>
<dbReference type="InterPro" id="IPR017945">
    <property type="entry name" value="DHBP_synth_RibB-like_a/b_dom"/>
</dbReference>
<dbReference type="GO" id="GO:0009231">
    <property type="term" value="P:riboflavin biosynthetic process"/>
    <property type="evidence" value="ECO:0007669"/>
    <property type="project" value="UniProtKB-UniPathway"/>
</dbReference>
<dbReference type="NCBIfam" id="TIGR00506">
    <property type="entry name" value="ribB"/>
    <property type="match status" value="1"/>
</dbReference>
<proteinExistence type="inferred from homology"/>
<dbReference type="UniPathway" id="UPA00275">
    <property type="reaction ID" value="UER00399"/>
</dbReference>
<dbReference type="RefSeq" id="XP_025357984.1">
    <property type="nucleotide sequence ID" value="XM_025500043.1"/>
</dbReference>
<dbReference type="FunCoup" id="A0A316VJ89">
    <property type="interactions" value="100"/>
</dbReference>
<comment type="similarity">
    <text evidence="11 12">Belongs to the DHBP synthase family.</text>
</comment>
<evidence type="ECO:0000256" key="7">
    <source>
        <dbReference type="ARBA" id="ARBA00022842"/>
    </source>
</evidence>
<dbReference type="Gene3D" id="3.90.870.10">
    <property type="entry name" value="DHBP synthase"/>
    <property type="match status" value="1"/>
</dbReference>
<keyword evidence="7 12" id="KW-0460">Magnesium</keyword>
<dbReference type="EMBL" id="KZ819602">
    <property type="protein sequence ID" value="PWN37682.1"/>
    <property type="molecule type" value="Genomic_DNA"/>
</dbReference>
<dbReference type="InParanoid" id="A0A316VJ89"/>
<evidence type="ECO:0000313" key="13">
    <source>
        <dbReference type="EMBL" id="PWN37682.1"/>
    </source>
</evidence>
<dbReference type="GO" id="GO:0005829">
    <property type="term" value="C:cytosol"/>
    <property type="evidence" value="ECO:0007669"/>
    <property type="project" value="TreeGrafter"/>
</dbReference>
<dbReference type="SUPFAM" id="SSF55821">
    <property type="entry name" value="YrdC/RibB"/>
    <property type="match status" value="1"/>
</dbReference>
<dbReference type="Proteomes" id="UP000245771">
    <property type="component" value="Unassembled WGS sequence"/>
</dbReference>
<evidence type="ECO:0000256" key="5">
    <source>
        <dbReference type="ARBA" id="ARBA00022619"/>
    </source>
</evidence>
<dbReference type="PANTHER" id="PTHR21327">
    <property type="entry name" value="GTP CYCLOHYDROLASE II-RELATED"/>
    <property type="match status" value="1"/>
</dbReference>
<comment type="catalytic activity">
    <reaction evidence="12">
        <text>D-ribulose 5-phosphate = (2S)-2-hydroxy-3-oxobutyl phosphate + formate + H(+)</text>
        <dbReference type="Rhea" id="RHEA:18457"/>
        <dbReference type="ChEBI" id="CHEBI:15378"/>
        <dbReference type="ChEBI" id="CHEBI:15740"/>
        <dbReference type="ChEBI" id="CHEBI:58121"/>
        <dbReference type="ChEBI" id="CHEBI:58830"/>
        <dbReference type="EC" id="4.1.99.12"/>
    </reaction>
</comment>
<dbReference type="GO" id="GO:0046872">
    <property type="term" value="F:metal ion binding"/>
    <property type="evidence" value="ECO:0007669"/>
    <property type="project" value="UniProtKB-KW"/>
</dbReference>
<evidence type="ECO:0000256" key="11">
    <source>
        <dbReference type="ARBA" id="ARBA00060730"/>
    </source>
</evidence>
<evidence type="ECO:0000313" key="14">
    <source>
        <dbReference type="Proteomes" id="UP000245771"/>
    </source>
</evidence>
<sequence>MSVPYADGFFPRFDSIDSAIKDISEGKFVIVLDDENRENEGDLICSADKITTEQMAWFIRHTSGFICISLHPKLIEQINLPMMVPVNTEKNKTAYTITLDYRYGTTTGISAHDRALTSRKLAQTWQDFCRPGHLCPLRYTEGGVRRRRGHTEASVDLCVAADLPPAALLCELVDPNDEQGGIASRDACFAFAKQHSLKIITIEALERWREEKEGPLPASIESASTKLDQERGVRLEEQEVVGPAHANGL</sequence>
<keyword evidence="10 12" id="KW-0456">Lyase</keyword>
<keyword evidence="14" id="KW-1185">Reference proteome</keyword>
<gene>
    <name evidence="13" type="ORF">FA14DRAFT_166768</name>
</gene>